<accession>A0A923NNJ8</accession>
<gene>
    <name evidence="3" type="ORF">H9L42_08410</name>
</gene>
<feature type="domain" description="Schlafen AlbA-2" evidence="2">
    <location>
        <begin position="15"/>
        <end position="141"/>
    </location>
</feature>
<dbReference type="AlphaFoldDB" id="A0A923NNJ8"/>
<dbReference type="Pfam" id="PF13749">
    <property type="entry name" value="HATPase_c_4"/>
    <property type="match status" value="1"/>
</dbReference>
<dbReference type="Gene3D" id="3.30.950.30">
    <property type="entry name" value="Schlafen, AAA domain"/>
    <property type="match status" value="1"/>
</dbReference>
<dbReference type="RefSeq" id="WP_187302952.1">
    <property type="nucleotide sequence ID" value="NZ_JACRYT010000007.1"/>
</dbReference>
<keyword evidence="4" id="KW-1185">Reference proteome</keyword>
<protein>
    <submittedName>
        <fullName evidence="3">DNA binding domain-containing protein</fullName>
    </submittedName>
</protein>
<dbReference type="Proteomes" id="UP000602647">
    <property type="component" value="Unassembled WGS sequence"/>
</dbReference>
<evidence type="ECO:0000256" key="1">
    <source>
        <dbReference type="SAM" id="MobiDB-lite"/>
    </source>
</evidence>
<evidence type="ECO:0000259" key="2">
    <source>
        <dbReference type="Pfam" id="PF04326"/>
    </source>
</evidence>
<feature type="compositionally biased region" description="Basic and acidic residues" evidence="1">
    <location>
        <begin position="426"/>
        <end position="437"/>
    </location>
</feature>
<dbReference type="EMBL" id="JACRYT010000007">
    <property type="protein sequence ID" value="MBC6679850.1"/>
    <property type="molecule type" value="Genomic_DNA"/>
</dbReference>
<dbReference type="PANTHER" id="PTHR30595:SF6">
    <property type="entry name" value="SCHLAFEN ALBA-2 DOMAIN-CONTAINING PROTEIN"/>
    <property type="match status" value="1"/>
</dbReference>
<proteinExistence type="predicted"/>
<comment type="caution">
    <text evidence="3">The sequence shown here is derived from an EMBL/GenBank/DDBJ whole genome shotgun (WGS) entry which is preliminary data.</text>
</comment>
<dbReference type="InterPro" id="IPR038475">
    <property type="entry name" value="RecG_C_sf"/>
</dbReference>
<dbReference type="InterPro" id="IPR007421">
    <property type="entry name" value="Schlafen_AlbA_2_dom"/>
</dbReference>
<dbReference type="InterPro" id="IPR038461">
    <property type="entry name" value="Schlafen_AlbA_2_dom_sf"/>
</dbReference>
<evidence type="ECO:0000313" key="4">
    <source>
        <dbReference type="Proteomes" id="UP000602647"/>
    </source>
</evidence>
<name>A0A923NNJ8_9FIRM</name>
<feature type="region of interest" description="Disordered" evidence="1">
    <location>
        <begin position="416"/>
        <end position="437"/>
    </location>
</feature>
<dbReference type="Gene3D" id="3.30.565.60">
    <property type="match status" value="1"/>
</dbReference>
<dbReference type="PANTHER" id="PTHR30595">
    <property type="entry name" value="GLPR-RELATED TRANSCRIPTIONAL REPRESSOR"/>
    <property type="match status" value="1"/>
</dbReference>
<reference evidence="3" key="1">
    <citation type="submission" date="2020-08" db="EMBL/GenBank/DDBJ databases">
        <title>Genome public.</title>
        <authorList>
            <person name="Liu C."/>
            <person name="Sun Q."/>
        </authorList>
    </citation>
    <scope>NUCLEOTIDE SEQUENCE</scope>
    <source>
        <strain evidence="3">BX12</strain>
    </source>
</reference>
<dbReference type="Pfam" id="PF04326">
    <property type="entry name" value="SLFN_AlbA_2"/>
    <property type="match status" value="1"/>
</dbReference>
<sequence length="497" mass="57281">MSDLFDIAKFDSYREDNRREVKKAKGGLPNSLWETYSSFANCYGGVIILGVRENQDGAWHTTGLSAKDKEKLLKQLWDTVNNRKKVNINLLKEDDIETYMVNGDLVLVIYVPAAKREEKPVYINDDLFGGTYRRNHEGDYRCTRLQVKTMLRDQGENTMDMEVLDDTLLEELNYETIQGYRNRHRTLKSGHPFERLNDAEYLRSIGAAAVSREDKQLHPTAAGMLMFGEEYNIVRHFPEYFLDYREMLDPLIRWTDRLQSSSGEWSGNLCDFYFRVYNKIIKNVKIPFAMDGGNRIDDTPVHKALREALANCLINADYYGTRGIVIKNEPDKLILENPGYIRTGKAQMLKGGESDPRNKSLMKMFNLINIGERSGSGVPLILNTWEDEGWEKPVIEERFDPDRTILELEFVKKTSEENKRRKQAKKTSEENKRRKTGAHIEKIQEYLGENGASKTKDIAAYIGLSPARTRAILAEMGNIEIIGTNTNREYRLKKPES</sequence>
<organism evidence="3 4">
    <name type="scientific">Zhenpiania hominis</name>
    <dbReference type="NCBI Taxonomy" id="2763644"/>
    <lineage>
        <taxon>Bacteria</taxon>
        <taxon>Bacillati</taxon>
        <taxon>Bacillota</taxon>
        <taxon>Clostridia</taxon>
        <taxon>Peptostreptococcales</taxon>
        <taxon>Anaerovoracaceae</taxon>
        <taxon>Zhenpiania</taxon>
    </lineage>
</organism>
<evidence type="ECO:0000313" key="3">
    <source>
        <dbReference type="EMBL" id="MBC6679850.1"/>
    </source>
</evidence>